<protein>
    <recommendedName>
        <fullName evidence="5">Extracellular membrane protein CFEM domain-containing protein</fullName>
    </recommendedName>
</protein>
<feature type="region of interest" description="Disordered" evidence="1">
    <location>
        <begin position="241"/>
        <end position="267"/>
    </location>
</feature>
<gene>
    <name evidence="3" type="ORF">BB560_002608</name>
</gene>
<evidence type="ECO:0000313" key="4">
    <source>
        <dbReference type="Proteomes" id="UP000245609"/>
    </source>
</evidence>
<comment type="caution">
    <text evidence="3">The sequence shown here is derived from an EMBL/GenBank/DDBJ whole genome shotgun (WGS) entry which is preliminary data.</text>
</comment>
<evidence type="ECO:0000313" key="3">
    <source>
        <dbReference type="EMBL" id="PVV02926.1"/>
    </source>
</evidence>
<sequence>MKYFTKLFIFSLAGTVVANDFLSSTQQNCIVSECKNDNTNTNCILRCVSDSEDTLKIVQENGKCIQNCASNTTSGSILATCAKNCVEFGGAPGEFTNFDCLFQCVGSVGGISAMILQNRNCLQNCVGNMTGISDFFTCAQNCDTWDGTTLPAAKTENKAQPQTNSTSTLNIIATLKQCLASQCKGDFTNLDCLFQCVGSVGGISAMILQNRNCLQNCVGNMTGISDLMGCGKGCLIQENASSPNNTSQVQKNRAPSTPSTSDPTANFNENVVESIINKVIQSAA</sequence>
<dbReference type="EMBL" id="MBFS01000299">
    <property type="protein sequence ID" value="PVV02926.1"/>
    <property type="molecule type" value="Genomic_DNA"/>
</dbReference>
<feature type="signal peptide" evidence="2">
    <location>
        <begin position="1"/>
        <end position="18"/>
    </location>
</feature>
<name>A0A2T9ZEB2_9FUNG</name>
<reference evidence="3 4" key="1">
    <citation type="journal article" date="2018" name="MBio">
        <title>Comparative Genomics Reveals the Core Gene Toolbox for the Fungus-Insect Symbiosis.</title>
        <authorList>
            <person name="Wang Y."/>
            <person name="Stata M."/>
            <person name="Wang W."/>
            <person name="Stajich J.E."/>
            <person name="White M.M."/>
            <person name="Moncalvo J.M."/>
        </authorList>
    </citation>
    <scope>NUCLEOTIDE SEQUENCE [LARGE SCALE GENOMIC DNA]</scope>
    <source>
        <strain evidence="3 4">SC-DP-2</strain>
    </source>
</reference>
<evidence type="ECO:0000256" key="2">
    <source>
        <dbReference type="SAM" id="SignalP"/>
    </source>
</evidence>
<organism evidence="3 4">
    <name type="scientific">Smittium megazygosporum</name>
    <dbReference type="NCBI Taxonomy" id="133381"/>
    <lineage>
        <taxon>Eukaryota</taxon>
        <taxon>Fungi</taxon>
        <taxon>Fungi incertae sedis</taxon>
        <taxon>Zoopagomycota</taxon>
        <taxon>Kickxellomycotina</taxon>
        <taxon>Harpellomycetes</taxon>
        <taxon>Harpellales</taxon>
        <taxon>Legeriomycetaceae</taxon>
        <taxon>Smittium</taxon>
    </lineage>
</organism>
<keyword evidence="2" id="KW-0732">Signal</keyword>
<dbReference type="Proteomes" id="UP000245609">
    <property type="component" value="Unassembled WGS sequence"/>
</dbReference>
<accession>A0A2T9ZEB2</accession>
<keyword evidence="4" id="KW-1185">Reference proteome</keyword>
<evidence type="ECO:0008006" key="5">
    <source>
        <dbReference type="Google" id="ProtNLM"/>
    </source>
</evidence>
<evidence type="ECO:0000256" key="1">
    <source>
        <dbReference type="SAM" id="MobiDB-lite"/>
    </source>
</evidence>
<dbReference type="AlphaFoldDB" id="A0A2T9ZEB2"/>
<feature type="chain" id="PRO_5015520662" description="Extracellular membrane protein CFEM domain-containing protein" evidence="2">
    <location>
        <begin position="19"/>
        <end position="284"/>
    </location>
</feature>
<proteinExistence type="predicted"/>